<gene>
    <name evidence="1" type="ORF">PG986_001305</name>
</gene>
<dbReference type="SUPFAM" id="SSF48403">
    <property type="entry name" value="Ankyrin repeat"/>
    <property type="match status" value="1"/>
</dbReference>
<name>A0ABR1QWL6_9PEZI</name>
<dbReference type="Proteomes" id="UP001391051">
    <property type="component" value="Unassembled WGS sequence"/>
</dbReference>
<accession>A0ABR1QWL6</accession>
<organism evidence="1 2">
    <name type="scientific">Apiospora aurea</name>
    <dbReference type="NCBI Taxonomy" id="335848"/>
    <lineage>
        <taxon>Eukaryota</taxon>
        <taxon>Fungi</taxon>
        <taxon>Dikarya</taxon>
        <taxon>Ascomycota</taxon>
        <taxon>Pezizomycotina</taxon>
        <taxon>Sordariomycetes</taxon>
        <taxon>Xylariomycetidae</taxon>
        <taxon>Amphisphaeriales</taxon>
        <taxon>Apiosporaceae</taxon>
        <taxon>Apiospora</taxon>
    </lineage>
</organism>
<keyword evidence="2" id="KW-1185">Reference proteome</keyword>
<comment type="caution">
    <text evidence="1">The sequence shown here is derived from an EMBL/GenBank/DDBJ whole genome shotgun (WGS) entry which is preliminary data.</text>
</comment>
<dbReference type="InterPro" id="IPR036770">
    <property type="entry name" value="Ankyrin_rpt-contain_sf"/>
</dbReference>
<evidence type="ECO:0000313" key="1">
    <source>
        <dbReference type="EMBL" id="KAK7967028.1"/>
    </source>
</evidence>
<dbReference type="GeneID" id="92070589"/>
<dbReference type="RefSeq" id="XP_066706420.1">
    <property type="nucleotide sequence ID" value="XM_066837527.1"/>
</dbReference>
<evidence type="ECO:0000313" key="2">
    <source>
        <dbReference type="Proteomes" id="UP001391051"/>
    </source>
</evidence>
<sequence length="224" mass="25339">MSLNTALEVALENTRGGFKTAEFLVKYCIEHNQIPAGRWVDTLTEAAIDDRMLPAVRLLITVTQAVSQDQLMAVLLKLMRCRNGNPQKIFDLIMDVVFGPSPTPDGYLIPWNQYRIIGSYRQWCPETVLQGLQMAAWSDETHLEQVLRWRDWNINARDVQGRTGFVYAVHFRRYAAAFALLERGEATGQTLALTICLAWQGGCICRRTREATAEDMGIGRGSWS</sequence>
<reference evidence="1 2" key="1">
    <citation type="submission" date="2023-01" db="EMBL/GenBank/DDBJ databases">
        <title>Analysis of 21 Apiospora genomes using comparative genomics revels a genus with tremendous synthesis potential of carbohydrate active enzymes and secondary metabolites.</title>
        <authorList>
            <person name="Sorensen T."/>
        </authorList>
    </citation>
    <scope>NUCLEOTIDE SEQUENCE [LARGE SCALE GENOMIC DNA]</scope>
    <source>
        <strain evidence="1 2">CBS 24483</strain>
    </source>
</reference>
<protein>
    <submittedName>
        <fullName evidence="1">Uncharacterized protein</fullName>
    </submittedName>
</protein>
<dbReference type="EMBL" id="JAQQWE010000001">
    <property type="protein sequence ID" value="KAK7967028.1"/>
    <property type="molecule type" value="Genomic_DNA"/>
</dbReference>
<proteinExistence type="predicted"/>